<dbReference type="PANTHER" id="PTHR33142:SF40">
    <property type="entry name" value="CYCLIN-DEPENDENT PROTEIN KINASE INHIBITOR SMR6"/>
    <property type="match status" value="1"/>
</dbReference>
<dbReference type="InterPro" id="IPR040389">
    <property type="entry name" value="SMR"/>
</dbReference>
<evidence type="ECO:0000313" key="3">
    <source>
        <dbReference type="EMBL" id="GAA0183375.1"/>
    </source>
</evidence>
<dbReference type="GO" id="GO:0004860">
    <property type="term" value="F:protein kinase inhibitor activity"/>
    <property type="evidence" value="ECO:0007669"/>
    <property type="project" value="UniProtKB-KW"/>
</dbReference>
<evidence type="ECO:0000256" key="1">
    <source>
        <dbReference type="ARBA" id="ARBA00023013"/>
    </source>
</evidence>
<keyword evidence="4" id="KW-1185">Reference proteome</keyword>
<keyword evidence="2" id="KW-0131">Cell cycle</keyword>
<dbReference type="EMBL" id="BAABME010011192">
    <property type="protein sequence ID" value="GAA0183375.1"/>
    <property type="molecule type" value="Genomic_DNA"/>
</dbReference>
<dbReference type="PANTHER" id="PTHR33142">
    <property type="entry name" value="CYCLIN-DEPENDENT PROTEIN KINASE INHIBITOR SMR13"/>
    <property type="match status" value="1"/>
</dbReference>
<dbReference type="Proteomes" id="UP001454036">
    <property type="component" value="Unassembled WGS sequence"/>
</dbReference>
<dbReference type="AlphaFoldDB" id="A0AAV3RS43"/>
<evidence type="ECO:0000256" key="2">
    <source>
        <dbReference type="ARBA" id="ARBA00023306"/>
    </source>
</evidence>
<reference evidence="3 4" key="1">
    <citation type="submission" date="2024-01" db="EMBL/GenBank/DDBJ databases">
        <title>The complete chloroplast genome sequence of Lithospermum erythrorhizon: insights into the phylogenetic relationship among Boraginaceae species and the maternal lineages of purple gromwells.</title>
        <authorList>
            <person name="Okada T."/>
            <person name="Watanabe K."/>
        </authorList>
    </citation>
    <scope>NUCLEOTIDE SEQUENCE [LARGE SCALE GENOMIC DNA]</scope>
</reference>
<gene>
    <name evidence="3" type="ORF">LIER_30796</name>
</gene>
<accession>A0AAV3RS43</accession>
<dbReference type="GO" id="GO:0032875">
    <property type="term" value="P:regulation of DNA endoreduplication"/>
    <property type="evidence" value="ECO:0007669"/>
    <property type="project" value="InterPro"/>
</dbReference>
<proteinExistence type="predicted"/>
<comment type="caution">
    <text evidence="3">The sequence shown here is derived from an EMBL/GenBank/DDBJ whole genome shotgun (WGS) entry which is preliminary data.</text>
</comment>
<sequence length="113" mass="12677">MGISSEVSYQMDGVIESSESKKKWVISGISFRSPLKKIHTKLVREEEINYGEECCTTPTSEESKISTKLLVCPPAPKKRKASSRCNNNGAVVRLEFFTPPDLETVFKRHAEKA</sequence>
<protein>
    <submittedName>
        <fullName evidence="3">Uncharacterized protein</fullName>
    </submittedName>
</protein>
<organism evidence="3 4">
    <name type="scientific">Lithospermum erythrorhizon</name>
    <name type="common">Purple gromwell</name>
    <name type="synonym">Lithospermum officinale var. erythrorhizon</name>
    <dbReference type="NCBI Taxonomy" id="34254"/>
    <lineage>
        <taxon>Eukaryota</taxon>
        <taxon>Viridiplantae</taxon>
        <taxon>Streptophyta</taxon>
        <taxon>Embryophyta</taxon>
        <taxon>Tracheophyta</taxon>
        <taxon>Spermatophyta</taxon>
        <taxon>Magnoliopsida</taxon>
        <taxon>eudicotyledons</taxon>
        <taxon>Gunneridae</taxon>
        <taxon>Pentapetalae</taxon>
        <taxon>asterids</taxon>
        <taxon>lamiids</taxon>
        <taxon>Boraginales</taxon>
        <taxon>Boraginaceae</taxon>
        <taxon>Boraginoideae</taxon>
        <taxon>Lithospermeae</taxon>
        <taxon>Lithospermum</taxon>
    </lineage>
</organism>
<keyword evidence="1" id="KW-0649">Protein kinase inhibitor</keyword>
<name>A0AAV3RS43_LITER</name>
<evidence type="ECO:0000313" key="4">
    <source>
        <dbReference type="Proteomes" id="UP001454036"/>
    </source>
</evidence>